<dbReference type="EMBL" id="BQXS01000164">
    <property type="protein sequence ID" value="GKT28156.1"/>
    <property type="molecule type" value="Genomic_DNA"/>
</dbReference>
<dbReference type="Proteomes" id="UP001057375">
    <property type="component" value="Unassembled WGS sequence"/>
</dbReference>
<evidence type="ECO:0000313" key="3">
    <source>
        <dbReference type="Proteomes" id="UP001057375"/>
    </source>
</evidence>
<feature type="non-terminal residue" evidence="2">
    <location>
        <position position="323"/>
    </location>
</feature>
<feature type="compositionally biased region" description="Basic and acidic residues" evidence="1">
    <location>
        <begin position="298"/>
        <end position="312"/>
    </location>
</feature>
<evidence type="ECO:0000313" key="2">
    <source>
        <dbReference type="EMBL" id="GKT28156.1"/>
    </source>
</evidence>
<feature type="region of interest" description="Disordered" evidence="1">
    <location>
        <begin position="298"/>
        <end position="323"/>
    </location>
</feature>
<name>A0ABQ5KB85_9EUKA</name>
<accession>A0ABQ5KB85</accession>
<feature type="non-terminal residue" evidence="2">
    <location>
        <position position="1"/>
    </location>
</feature>
<evidence type="ECO:0000256" key="1">
    <source>
        <dbReference type="SAM" id="MobiDB-lite"/>
    </source>
</evidence>
<reference evidence="2" key="1">
    <citation type="submission" date="2022-03" db="EMBL/GenBank/DDBJ databases">
        <title>Draft genome sequence of Aduncisulcus paluster, a free-living microaerophilic Fornicata.</title>
        <authorList>
            <person name="Yuyama I."/>
            <person name="Kume K."/>
            <person name="Tamura T."/>
            <person name="Inagaki Y."/>
            <person name="Hashimoto T."/>
        </authorList>
    </citation>
    <scope>NUCLEOTIDE SEQUENCE</scope>
    <source>
        <strain evidence="2">NY0171</strain>
    </source>
</reference>
<comment type="caution">
    <text evidence="2">The sequence shown here is derived from an EMBL/GenBank/DDBJ whole genome shotgun (WGS) entry which is preliminary data.</text>
</comment>
<proteinExistence type="predicted"/>
<sequence>TAESAVVNPTLLELISSLLSLCPTLSIVSMCVATMRSMTEPTRLLDELHFFLRNECSEMVHYGVESLDGEQEQEAASTTEFRQRRESQELLARRIGISEEDWMKYESEYRFRMENIKASTNGWEVLSSSLYALLINTSIFDHFKQLEEAMTQIHFPSTLLSTLHLLSVGISSPFNSLHLLVRGEVSKIDDAINVCSDTLSMLISLCCSLIQSCVIVNSVFGKDNSRHCEEKEHYSNRCSCETIVDCFLRWNIHPSMPETPPLSSPVFHLISSLYELIQKADAEREVLEAKRMERERAIQREQELEEQKKREQQQQPTNTFIDP</sequence>
<organism evidence="2 3">
    <name type="scientific">Aduncisulcus paluster</name>
    <dbReference type="NCBI Taxonomy" id="2918883"/>
    <lineage>
        <taxon>Eukaryota</taxon>
        <taxon>Metamonada</taxon>
        <taxon>Carpediemonas-like organisms</taxon>
        <taxon>Aduncisulcus</taxon>
    </lineage>
</organism>
<gene>
    <name evidence="2" type="ORF">ADUPG1_000469</name>
</gene>
<keyword evidence="3" id="KW-1185">Reference proteome</keyword>
<protein>
    <submittedName>
        <fullName evidence="2">Uncharacterized protein</fullName>
    </submittedName>
</protein>